<dbReference type="KEGG" id="celz:E5225_15475"/>
<reference evidence="1 2" key="1">
    <citation type="submission" date="2019-04" db="EMBL/GenBank/DDBJ databases">
        <title>Isolation and identification of Cellulomonas shaoxiangyii sp. Nov. isolated from feces of the Tibetan antelopes (Pantholops hodgsonii) in the Qinghai-Tibet plateau of China.</title>
        <authorList>
            <person name="Tian Z."/>
        </authorList>
    </citation>
    <scope>NUCLEOTIDE SEQUENCE [LARGE SCALE GENOMIC DNA]</scope>
    <source>
        <strain evidence="1 2">Z28</strain>
    </source>
</reference>
<evidence type="ECO:0000313" key="2">
    <source>
        <dbReference type="Proteomes" id="UP000296469"/>
    </source>
</evidence>
<dbReference type="EMBL" id="CP039291">
    <property type="protein sequence ID" value="QCB94748.1"/>
    <property type="molecule type" value="Genomic_DNA"/>
</dbReference>
<dbReference type="Proteomes" id="UP000296469">
    <property type="component" value="Chromosome"/>
</dbReference>
<protein>
    <submittedName>
        <fullName evidence="1">Uncharacterized protein</fullName>
    </submittedName>
</protein>
<keyword evidence="2" id="KW-1185">Reference proteome</keyword>
<dbReference type="AlphaFoldDB" id="A0A4P7SLW5"/>
<name>A0A4P7SLW5_9CELL</name>
<accession>A0A4P7SLW5</accession>
<proteinExistence type="predicted"/>
<evidence type="ECO:0000313" key="1">
    <source>
        <dbReference type="EMBL" id="QCB94748.1"/>
    </source>
</evidence>
<gene>
    <name evidence="1" type="ORF">E5225_15475</name>
</gene>
<dbReference type="RefSeq" id="WP_135972022.1">
    <property type="nucleotide sequence ID" value="NZ_CP039291.1"/>
</dbReference>
<sequence>MEAEAERVTYEYESRALLKLQQAGRVFQSLEREIDRWNEDHQLLAPMRSPHDGPSRLEVFRPQELDELPAAAWEATFHDGVHNLRVALDTLCFELCHIEGHPQEPGKIHFPVTAHPNEWPERTKHLSTIPAPLLERIRQVQGWARRDDGEPDPLTLIARADNDDKHRATGVLLDVLAMFQWAVRESHPLPPELANTRDWPLELWMDLRVTPPPERGQASLMPVLAWPFVVFQGLFANIADAQRWLYHETDRIISFLASGEWSNAGFERVLPGPVWSPWQPSVHGEGADVPADGCSDPR</sequence>
<organism evidence="1 2">
    <name type="scientific">Cellulomonas shaoxiangyii</name>
    <dbReference type="NCBI Taxonomy" id="2566013"/>
    <lineage>
        <taxon>Bacteria</taxon>
        <taxon>Bacillati</taxon>
        <taxon>Actinomycetota</taxon>
        <taxon>Actinomycetes</taxon>
        <taxon>Micrococcales</taxon>
        <taxon>Cellulomonadaceae</taxon>
        <taxon>Cellulomonas</taxon>
    </lineage>
</organism>